<comment type="similarity">
    <text evidence="1">Belongs to the trichodiene synthase family.</text>
</comment>
<evidence type="ECO:0000313" key="4">
    <source>
        <dbReference type="Proteomes" id="UP000652219"/>
    </source>
</evidence>
<dbReference type="SUPFAM" id="SSF48576">
    <property type="entry name" value="Terpenoid synthases"/>
    <property type="match status" value="1"/>
</dbReference>
<keyword evidence="4" id="KW-1185">Reference proteome</keyword>
<comment type="caution">
    <text evidence="3">The sequence shown here is derived from an EMBL/GenBank/DDBJ whole genome shotgun (WGS) entry which is preliminary data.</text>
</comment>
<dbReference type="InterPro" id="IPR008949">
    <property type="entry name" value="Isoprenoid_synthase_dom_sf"/>
</dbReference>
<dbReference type="Gene3D" id="1.10.600.10">
    <property type="entry name" value="Farnesyl Diphosphate Synthase"/>
    <property type="match status" value="1"/>
</dbReference>
<dbReference type="Proteomes" id="UP000652219">
    <property type="component" value="Unassembled WGS sequence"/>
</dbReference>
<keyword evidence="2" id="KW-0456">Lyase</keyword>
<gene>
    <name evidence="3" type="ORF">CSOJ01_02061</name>
</gene>
<sequence>MALTAHQGLGSHSAASSLTSSLLSYMWGLLPSKNAWQDDDLAKNPERLASIVKPICTRFLGELNYPGAPQLEAEAVEALLQYMYKRAVDIDVPFDTPDSSRGFYVGFSEGLLAHPRHPTLVQGYVGLFTWLVVQYDDIIVHDKQMMADALVFHQRFFRGEPQANNLPEGIATPLREAHDLFDSVLANMLQLSVLKFLTSNLWERHEGFQSFQVSEAGIRFPYFYRDMSGMDVAYSVFCYPKEQYPEVSQFLEAIPDMAQFINLTNDVPREFYKEEVGGDNKNYINNVARTTKKPAFAVFKEVYEEAIGSAKRIEAILEGRGVYANTWKESVRGCLAMHTTSVRYKLEDLDLAEEHPLKPFEGRINEMFNRAKRT</sequence>
<dbReference type="InterPro" id="IPR024652">
    <property type="entry name" value="Trichodiene_synth"/>
</dbReference>
<dbReference type="EMBL" id="WIGN01000017">
    <property type="protein sequence ID" value="KAF6818180.1"/>
    <property type="molecule type" value="Genomic_DNA"/>
</dbReference>
<accession>A0A8H6N3K9</accession>
<dbReference type="GO" id="GO:0016838">
    <property type="term" value="F:carbon-oxygen lyase activity, acting on phosphates"/>
    <property type="evidence" value="ECO:0007669"/>
    <property type="project" value="InterPro"/>
</dbReference>
<proteinExistence type="inferred from homology"/>
<organism evidence="3 4">
    <name type="scientific">Colletotrichum sojae</name>
    <dbReference type="NCBI Taxonomy" id="2175907"/>
    <lineage>
        <taxon>Eukaryota</taxon>
        <taxon>Fungi</taxon>
        <taxon>Dikarya</taxon>
        <taxon>Ascomycota</taxon>
        <taxon>Pezizomycotina</taxon>
        <taxon>Sordariomycetes</taxon>
        <taxon>Hypocreomycetidae</taxon>
        <taxon>Glomerellales</taxon>
        <taxon>Glomerellaceae</taxon>
        <taxon>Colletotrichum</taxon>
        <taxon>Colletotrichum orchidearum species complex</taxon>
    </lineage>
</organism>
<evidence type="ECO:0008006" key="5">
    <source>
        <dbReference type="Google" id="ProtNLM"/>
    </source>
</evidence>
<evidence type="ECO:0000256" key="2">
    <source>
        <dbReference type="ARBA" id="ARBA00023239"/>
    </source>
</evidence>
<protein>
    <recommendedName>
        <fullName evidence="5">Longiborneol synthase</fullName>
    </recommendedName>
</protein>
<dbReference type="AlphaFoldDB" id="A0A8H6N3K9"/>
<evidence type="ECO:0000313" key="3">
    <source>
        <dbReference type="EMBL" id="KAF6818180.1"/>
    </source>
</evidence>
<name>A0A8H6N3K9_9PEZI</name>
<evidence type="ECO:0000256" key="1">
    <source>
        <dbReference type="ARBA" id="ARBA00007946"/>
    </source>
</evidence>
<reference evidence="3 4" key="1">
    <citation type="journal article" date="2020" name="Phytopathology">
        <title>Genome Sequence Resources of Colletotrichum truncatum, C. plurivorum, C. musicola, and C. sojae: Four Species Pathogenic to Soybean (Glycine max).</title>
        <authorList>
            <person name="Rogerio F."/>
            <person name="Boufleur T.R."/>
            <person name="Ciampi-Guillardi M."/>
            <person name="Sukno S.A."/>
            <person name="Thon M.R."/>
            <person name="Massola Junior N.S."/>
            <person name="Baroncelli R."/>
        </authorList>
    </citation>
    <scope>NUCLEOTIDE SEQUENCE [LARGE SCALE GENOMIC DNA]</scope>
    <source>
        <strain evidence="3 4">LFN0009</strain>
    </source>
</reference>
<dbReference type="Pfam" id="PF06330">
    <property type="entry name" value="TRI5"/>
    <property type="match status" value="1"/>
</dbReference>